<keyword evidence="3" id="KW-1185">Reference proteome</keyword>
<evidence type="ECO:0000313" key="2">
    <source>
        <dbReference type="EMBL" id="CAH3124102.1"/>
    </source>
</evidence>
<reference evidence="2 3" key="1">
    <citation type="submission" date="2022-05" db="EMBL/GenBank/DDBJ databases">
        <authorList>
            <consortium name="Genoscope - CEA"/>
            <person name="William W."/>
        </authorList>
    </citation>
    <scope>NUCLEOTIDE SEQUENCE [LARGE SCALE GENOMIC DNA]</scope>
</reference>
<evidence type="ECO:0000313" key="3">
    <source>
        <dbReference type="Proteomes" id="UP001159405"/>
    </source>
</evidence>
<organism evidence="2 3">
    <name type="scientific">Porites lobata</name>
    <dbReference type="NCBI Taxonomy" id="104759"/>
    <lineage>
        <taxon>Eukaryota</taxon>
        <taxon>Metazoa</taxon>
        <taxon>Cnidaria</taxon>
        <taxon>Anthozoa</taxon>
        <taxon>Hexacorallia</taxon>
        <taxon>Scleractinia</taxon>
        <taxon>Fungiina</taxon>
        <taxon>Poritidae</taxon>
        <taxon>Porites</taxon>
    </lineage>
</organism>
<gene>
    <name evidence="2" type="ORF">PLOB_00030415</name>
</gene>
<feature type="region of interest" description="Disordered" evidence="1">
    <location>
        <begin position="66"/>
        <end position="94"/>
    </location>
</feature>
<comment type="caution">
    <text evidence="2">The sequence shown here is derived from an EMBL/GenBank/DDBJ whole genome shotgun (WGS) entry which is preliminary data.</text>
</comment>
<dbReference type="PANTHER" id="PTHR35450:SF2">
    <property type="entry name" value="REVERSE TRANSCRIPTASE DOMAIN-CONTAINING PROTEIN"/>
    <property type="match status" value="1"/>
</dbReference>
<feature type="compositionally biased region" description="Polar residues" evidence="1">
    <location>
        <begin position="73"/>
        <end position="94"/>
    </location>
</feature>
<dbReference type="PANTHER" id="PTHR35450">
    <property type="entry name" value="REVERSE TRANSCRIPTASE DOMAIN-CONTAINING PROTEIN"/>
    <property type="match status" value="1"/>
</dbReference>
<evidence type="ECO:0000256" key="1">
    <source>
        <dbReference type="SAM" id="MobiDB-lite"/>
    </source>
</evidence>
<dbReference type="EMBL" id="CALNXK010000039">
    <property type="protein sequence ID" value="CAH3124102.1"/>
    <property type="molecule type" value="Genomic_DNA"/>
</dbReference>
<sequence length="333" mass="38456">MAPKCCFKKKITESFIFAPQEQGLRTDSVKYSIDKTSGTPLCRLCGDATETVWHTVSGCRELSQREYRKNRRATGSSSRPGNKNQKPPESNMWQASEEQLQSVFTIRKDSGPYCIWMRKYISRHNKAAAYRHWSICKDHNIEIKDKWYEHKPETVMHNKGNITIMWDMRFNTNRTKTANRPDIIVKDSVNSTCKLIDMTIPSDGNIAMKENEKKSNYKDLELETENMADENRSDPCGCCHPLVTLYGQFLCSDWSKFDSMRFDISLQNLKKPLFDIFSPQTDNALTAALSLACLEIRSRNEEAINSTRNIIYSLKVQFQEEKESPAHQNFAKC</sequence>
<name>A0ABN8NVS9_9CNID</name>
<proteinExistence type="predicted"/>
<accession>A0ABN8NVS9</accession>
<dbReference type="Proteomes" id="UP001159405">
    <property type="component" value="Unassembled WGS sequence"/>
</dbReference>
<protein>
    <submittedName>
        <fullName evidence="2">Uncharacterized protein</fullName>
    </submittedName>
</protein>